<evidence type="ECO:0000313" key="3">
    <source>
        <dbReference type="EMBL" id="TFK33649.1"/>
    </source>
</evidence>
<feature type="region of interest" description="Disordered" evidence="1">
    <location>
        <begin position="464"/>
        <end position="493"/>
    </location>
</feature>
<dbReference type="Proteomes" id="UP000308652">
    <property type="component" value="Unassembled WGS sequence"/>
</dbReference>
<evidence type="ECO:0000256" key="1">
    <source>
        <dbReference type="SAM" id="MobiDB-lite"/>
    </source>
</evidence>
<name>A0A5C3LKJ8_9AGAR</name>
<accession>A0A5C3LKJ8</accession>
<dbReference type="InterPro" id="IPR036047">
    <property type="entry name" value="F-box-like_dom_sf"/>
</dbReference>
<proteinExistence type="predicted"/>
<reference evidence="3 4" key="1">
    <citation type="journal article" date="2019" name="Nat. Ecol. Evol.">
        <title>Megaphylogeny resolves global patterns of mushroom evolution.</title>
        <authorList>
            <person name="Varga T."/>
            <person name="Krizsan K."/>
            <person name="Foldi C."/>
            <person name="Dima B."/>
            <person name="Sanchez-Garcia M."/>
            <person name="Sanchez-Ramirez S."/>
            <person name="Szollosi G.J."/>
            <person name="Szarkandi J.G."/>
            <person name="Papp V."/>
            <person name="Albert L."/>
            <person name="Andreopoulos W."/>
            <person name="Angelini C."/>
            <person name="Antonin V."/>
            <person name="Barry K.W."/>
            <person name="Bougher N.L."/>
            <person name="Buchanan P."/>
            <person name="Buyck B."/>
            <person name="Bense V."/>
            <person name="Catcheside P."/>
            <person name="Chovatia M."/>
            <person name="Cooper J."/>
            <person name="Damon W."/>
            <person name="Desjardin D."/>
            <person name="Finy P."/>
            <person name="Geml J."/>
            <person name="Haridas S."/>
            <person name="Hughes K."/>
            <person name="Justo A."/>
            <person name="Karasinski D."/>
            <person name="Kautmanova I."/>
            <person name="Kiss B."/>
            <person name="Kocsube S."/>
            <person name="Kotiranta H."/>
            <person name="LaButti K.M."/>
            <person name="Lechner B.E."/>
            <person name="Liimatainen K."/>
            <person name="Lipzen A."/>
            <person name="Lukacs Z."/>
            <person name="Mihaltcheva S."/>
            <person name="Morgado L.N."/>
            <person name="Niskanen T."/>
            <person name="Noordeloos M.E."/>
            <person name="Ohm R.A."/>
            <person name="Ortiz-Santana B."/>
            <person name="Ovrebo C."/>
            <person name="Racz N."/>
            <person name="Riley R."/>
            <person name="Savchenko A."/>
            <person name="Shiryaev A."/>
            <person name="Soop K."/>
            <person name="Spirin V."/>
            <person name="Szebenyi C."/>
            <person name="Tomsovsky M."/>
            <person name="Tulloss R.E."/>
            <person name="Uehling J."/>
            <person name="Grigoriev I.V."/>
            <person name="Vagvolgyi C."/>
            <person name="Papp T."/>
            <person name="Martin F.M."/>
            <person name="Miettinen O."/>
            <person name="Hibbett D.S."/>
            <person name="Nagy L.G."/>
        </authorList>
    </citation>
    <scope>NUCLEOTIDE SEQUENCE [LARGE SCALE GENOMIC DNA]</scope>
    <source>
        <strain evidence="3 4">CBS 166.37</strain>
    </source>
</reference>
<organism evidence="3 4">
    <name type="scientific">Crucibulum laeve</name>
    <dbReference type="NCBI Taxonomy" id="68775"/>
    <lineage>
        <taxon>Eukaryota</taxon>
        <taxon>Fungi</taxon>
        <taxon>Dikarya</taxon>
        <taxon>Basidiomycota</taxon>
        <taxon>Agaricomycotina</taxon>
        <taxon>Agaricomycetes</taxon>
        <taxon>Agaricomycetidae</taxon>
        <taxon>Agaricales</taxon>
        <taxon>Agaricineae</taxon>
        <taxon>Nidulariaceae</taxon>
        <taxon>Crucibulum</taxon>
    </lineage>
</organism>
<dbReference type="AlphaFoldDB" id="A0A5C3LKJ8"/>
<dbReference type="Pfam" id="PF12937">
    <property type="entry name" value="F-box-like"/>
    <property type="match status" value="1"/>
</dbReference>
<dbReference type="InterPro" id="IPR001810">
    <property type="entry name" value="F-box_dom"/>
</dbReference>
<gene>
    <name evidence="3" type="ORF">BDQ12DRAFT_405732</name>
</gene>
<evidence type="ECO:0000313" key="4">
    <source>
        <dbReference type="Proteomes" id="UP000308652"/>
    </source>
</evidence>
<keyword evidence="4" id="KW-1185">Reference proteome</keyword>
<dbReference type="SUPFAM" id="SSF81383">
    <property type="entry name" value="F-box domain"/>
    <property type="match status" value="1"/>
</dbReference>
<protein>
    <recommendedName>
        <fullName evidence="2">F-box domain-containing protein</fullName>
    </recommendedName>
</protein>
<feature type="domain" description="F-box" evidence="2">
    <location>
        <begin position="30"/>
        <end position="61"/>
    </location>
</feature>
<feature type="compositionally biased region" description="Polar residues" evidence="1">
    <location>
        <begin position="470"/>
        <end position="493"/>
    </location>
</feature>
<dbReference type="EMBL" id="ML213644">
    <property type="protein sequence ID" value="TFK33649.1"/>
    <property type="molecule type" value="Genomic_DNA"/>
</dbReference>
<evidence type="ECO:0000259" key="2">
    <source>
        <dbReference type="Pfam" id="PF12937"/>
    </source>
</evidence>
<sequence>MQNLIADQLLFHAPSRLSNVEGPPSMHGWLPNEVLITAFSFLEPAELRQVFAVSRNFNRLALVAHTKTHGFLPPYRELSLNSNSLFGLLFALYIPPIEKFSFTFQDALFDADIRDLIRLFTRLPRMREVELDFGRDILSNDHPDSQRRLWSRSLQKLSLAIVSSTGFVARISRSGIIVAESSKILDAEIARFSPPTNELPLEVATSDREIEMFIVAAFSIVLAMQPSSIVAWACCVAVTVWILHRYYVQHRNRLYPEPSIIGTETMTVPVLDTLRIIHFTMIFTAPTETWSIVTFDAPSIRTLRLGQRSLLSTTHWDSIFSHVKLPNLGRLTVSQPTLSPTDLLSFLARHPGVRELIYIPSSIAEDPSIPSTSKILPEVSNLRLLRASPEFIAHIHDLHSPPASSPSTPAHGPLTTPFPSLEKIEFQIYLRDKPFHAAMRIALRSMRFREGNIRLEVVVPEDRGDGSGPFCSSNSSEDDGVNTNKGTSSSSTQDELDELARFDVGYTVPCVISLDLYWFDKKSVRRIPEWLARFPRLKRLGLMELKQVISTADPDEPLDATVSGNRTEEDDKPMGIRDFARALKDSCPDIEVLSVGTKQWKIEDYLL</sequence>